<dbReference type="FunFam" id="1.20.1310.10:FF:000001">
    <property type="entry name" value="Cullin 3"/>
    <property type="match status" value="1"/>
</dbReference>
<dbReference type="AlphaFoldDB" id="A0A8T2GRM8"/>
<evidence type="ECO:0000259" key="1">
    <source>
        <dbReference type="Pfam" id="PF00888"/>
    </source>
</evidence>
<accession>A0A8T2GRM8</accession>
<gene>
    <name evidence="2" type="ORF">ISN45_At01g050100</name>
</gene>
<organism evidence="2 3">
    <name type="scientific">Arabidopsis thaliana x Arabidopsis arenosa</name>
    <dbReference type="NCBI Taxonomy" id="1240361"/>
    <lineage>
        <taxon>Eukaryota</taxon>
        <taxon>Viridiplantae</taxon>
        <taxon>Streptophyta</taxon>
        <taxon>Embryophyta</taxon>
        <taxon>Tracheophyta</taxon>
        <taxon>Spermatophyta</taxon>
        <taxon>Magnoliopsida</taxon>
        <taxon>eudicotyledons</taxon>
        <taxon>Gunneridae</taxon>
        <taxon>Pentapetalae</taxon>
        <taxon>rosids</taxon>
        <taxon>malvids</taxon>
        <taxon>Brassicales</taxon>
        <taxon>Brassicaceae</taxon>
        <taxon>Camelineae</taxon>
        <taxon>Arabidopsis</taxon>
    </lineage>
</organism>
<proteinExistence type="predicted"/>
<reference evidence="2 3" key="1">
    <citation type="submission" date="2020-12" db="EMBL/GenBank/DDBJ databases">
        <title>Concerted genomic and epigenomic changes stabilize Arabidopsis allopolyploids.</title>
        <authorList>
            <person name="Chen Z."/>
        </authorList>
    </citation>
    <scope>NUCLEOTIDE SEQUENCE [LARGE SCALE GENOMIC DNA]</scope>
    <source>
        <strain evidence="2">Allo738</strain>
        <tissue evidence="2">Leaf</tissue>
    </source>
</reference>
<dbReference type="GO" id="GO:0006511">
    <property type="term" value="P:ubiquitin-dependent protein catabolic process"/>
    <property type="evidence" value="ECO:0007669"/>
    <property type="project" value="InterPro"/>
</dbReference>
<dbReference type="Pfam" id="PF00888">
    <property type="entry name" value="Cullin"/>
    <property type="match status" value="1"/>
</dbReference>
<dbReference type="GO" id="GO:0031625">
    <property type="term" value="F:ubiquitin protein ligase binding"/>
    <property type="evidence" value="ECO:0007669"/>
    <property type="project" value="InterPro"/>
</dbReference>
<feature type="domain" description="Cullin N-terminal" evidence="1">
    <location>
        <begin position="38"/>
        <end position="252"/>
    </location>
</feature>
<evidence type="ECO:0000313" key="3">
    <source>
        <dbReference type="Proteomes" id="UP000694240"/>
    </source>
</evidence>
<keyword evidence="3" id="KW-1185">Reference proteome</keyword>
<sequence>MVAPTEIKFEEEWSNIQKGFTKLIRMIEGESEPTFNPQEIMMMMHTATYRICAYKNPQQLYDKYRELIENYAIQTVLPSLREKHDECMLRELAKRWNAHKLLVRLFSRRLVYLDDSFLSKKGLPSLREVGLNCFRDQVYREMQSMAAEAILALIHKEREGEQIDRELVRNVIDVFVENGMGTLKKYEEDFERLMLQDTASYYSSKASRWIQEESCLDYTLKPQQCLQRERERVTHYLHPTTEPKLFEVLKEAFQILKRGGGSKKLK</sequence>
<name>A0A8T2GRM8_9BRAS</name>
<protein>
    <submittedName>
        <fullName evidence="2">Cullin N-terminal</fullName>
    </submittedName>
</protein>
<dbReference type="InterPro" id="IPR001373">
    <property type="entry name" value="Cullin_N"/>
</dbReference>
<dbReference type="Proteomes" id="UP000694240">
    <property type="component" value="Chromosome 1"/>
</dbReference>
<dbReference type="InterPro" id="IPR045093">
    <property type="entry name" value="Cullin"/>
</dbReference>
<comment type="caution">
    <text evidence="2">The sequence shown here is derived from an EMBL/GenBank/DDBJ whole genome shotgun (WGS) entry which is preliminary data.</text>
</comment>
<dbReference type="EMBL" id="JAEFBK010000001">
    <property type="protein sequence ID" value="KAG7650015.1"/>
    <property type="molecule type" value="Genomic_DNA"/>
</dbReference>
<evidence type="ECO:0000313" key="2">
    <source>
        <dbReference type="EMBL" id="KAG7650015.1"/>
    </source>
</evidence>
<dbReference type="PANTHER" id="PTHR11932">
    <property type="entry name" value="CULLIN"/>
    <property type="match status" value="1"/>
</dbReference>